<dbReference type="GO" id="GO:0000054">
    <property type="term" value="P:ribosomal subunit export from nucleus"/>
    <property type="evidence" value="ECO:0007669"/>
    <property type="project" value="TreeGrafter"/>
</dbReference>
<feature type="compositionally biased region" description="Low complexity" evidence="15">
    <location>
        <begin position="1207"/>
        <end position="1219"/>
    </location>
</feature>
<dbReference type="Proteomes" id="UP000192578">
    <property type="component" value="Unassembled WGS sequence"/>
</dbReference>
<sequence length="1248" mass="139008">MPQHAKKSNNSNLGRTLIRDRFKARGRTEEQWVSPADAARSDNQEEALLKSVTASSDLDEFLATARMAGTEFEAERHNLKLIVPNPKAGVLSSSEQDAIRTLQDKHKNLLCIPRRPKWDKSTTPEELDTMEKTEFLEWRKLLAELCDIETLTVTPYEKNLEVWKQMWRVLERSDIVVQIVDARNPLLYWSADLAEYVAELDDRKDRLILVNKADLLPEPQRQIWATYFNEVGLKAVFFSATDVEEEEPVEDDEKKKARHEESPEPLDNGADWSDTEEGEDGEDDTEEGEDDTEEGEEAVREREPASAAHEKLPEPMDASTDPSAKPWIAETSGSFHSVSHVFSRGELVDLFKTIHSGKDTVVKGVTTVGFVGYPNVGKSSTLNALMQHKRVSVSSTPGKTKHFQTMYLDQDLMLCDSPGLVMPSFAMSAAEMVVSGILPIDQMRDYLPPLNLICSRIPRVTLEVEYGISLKFVKEYGVEYHIIPPPTGDELLSAYADMRGFVTARGLPDIAKAARHILKDYVNGRILYFHAPPTMRQEDFYTYPELVVDHSDTLEPGPDFGAVDGQPSTKVKTVGGRMNKDFFATVTAGIHQQRDGLSHVRGPLPEVAAGPRTKRHFNKNKKQKLRNKFHELDCIEIRAFAHRTTRGMANWRKILWTLTIFAALAVAPSHCDNGDDDAEELSTGNSGQPGIPTTADEPALYELPVVDEKDAYFFEPFATSELPKRWVLSQSKKDQADKTENEKYDGEWAVESTNISRMAGDFALVLKSAAKHHGIAAKLDRPFTFSGKPFVFQYDVKFANGQECGGAYVKLLQKDSLNNLADLNDKTPYTIMFGPDKCGKEAHLRFIFQHKHPKTGVFQEKHWKEPSSLKIEELVSSKRTHLYTLVINTDSSFHIYVDQKEVGTGSLLKDFNPPVNPVAEIEDPEDKKPQEWDERKTIADPFAQKPESWDEEAPQKIADPAAVKPDGWLEDEPEMVHDLAATQPEDWDVEMDGEWEAPLVENPKCKGGVGCGKWTAPLIDNPKCKSGGCGPWSAPMVDNPDYKGKWAPRKIPNPDYFEDDAPYKMTPIDAVALELWSISNEVSFDNFLVTEDLMAVADRIATATWKIKAQQESAAESEGGLSYTIIGVIVATVVGLLGIVLARTYFRKQNLPAGGGDSSAAAAAEKSAGQQTRKLIEKTVAAAEKTAEEAYDDLPPLEGDEPDEGSGDNAESGASAESGSEVEEEEEEEAPVIPAVRTNKAKSRARRE</sequence>
<dbReference type="SUPFAM" id="SSF49899">
    <property type="entry name" value="Concanavalin A-like lectins/glucanases"/>
    <property type="match status" value="1"/>
</dbReference>
<proteinExistence type="inferred from homology"/>
<dbReference type="InterPro" id="IPR006073">
    <property type="entry name" value="GTP-bd"/>
</dbReference>
<evidence type="ECO:0000256" key="9">
    <source>
        <dbReference type="ARBA" id="ARBA00023134"/>
    </source>
</evidence>
<dbReference type="Pfam" id="PF01926">
    <property type="entry name" value="MMR_HSR1"/>
    <property type="match status" value="1"/>
</dbReference>
<dbReference type="SUPFAM" id="SSF52540">
    <property type="entry name" value="P-loop containing nucleoside triphosphate hydrolases"/>
    <property type="match status" value="1"/>
</dbReference>
<evidence type="ECO:0000313" key="18">
    <source>
        <dbReference type="EMBL" id="OWA53125.1"/>
    </source>
</evidence>
<name>A0A9X6NFT9_HYPEX</name>
<dbReference type="Gene3D" id="2.10.250.10">
    <property type="entry name" value="Calreticulin/calnexin, P domain"/>
    <property type="match status" value="1"/>
</dbReference>
<comment type="similarity">
    <text evidence="2">Belongs to the calreticulin family.</text>
</comment>
<evidence type="ECO:0000256" key="10">
    <source>
        <dbReference type="ARBA" id="ARBA00023136"/>
    </source>
</evidence>
<feature type="disulfide bond" evidence="14">
    <location>
        <begin position="804"/>
        <end position="838"/>
    </location>
</feature>
<keyword evidence="4 16" id="KW-0812">Transmembrane</keyword>
<dbReference type="EMBL" id="MTYJ01000304">
    <property type="protein sequence ID" value="OWA53125.1"/>
    <property type="molecule type" value="Genomic_DNA"/>
</dbReference>
<keyword evidence="8 16" id="KW-1133">Transmembrane helix</keyword>
<gene>
    <name evidence="18" type="ORF">BV898_17558</name>
</gene>
<dbReference type="PRINTS" id="PR00626">
    <property type="entry name" value="CALRETICULIN"/>
</dbReference>
<keyword evidence="5" id="KW-0547">Nucleotide-binding</keyword>
<dbReference type="FunFam" id="2.60.120.200:FF:000011">
    <property type="entry name" value="Probable calnexin"/>
    <property type="match status" value="1"/>
</dbReference>
<feature type="compositionally biased region" description="Basic and acidic residues" evidence="15">
    <location>
        <begin position="252"/>
        <end position="262"/>
    </location>
</feature>
<feature type="transmembrane region" description="Helical" evidence="16">
    <location>
        <begin position="1120"/>
        <end position="1142"/>
    </location>
</feature>
<evidence type="ECO:0000256" key="14">
    <source>
        <dbReference type="PIRSR" id="PIRSR601580-3"/>
    </source>
</evidence>
<feature type="compositionally biased region" description="Acidic residues" evidence="15">
    <location>
        <begin position="273"/>
        <end position="296"/>
    </location>
</feature>
<keyword evidence="11" id="KW-0143">Chaperone</keyword>
<feature type="region of interest" description="Disordered" evidence="15">
    <location>
        <begin position="1185"/>
        <end position="1248"/>
    </location>
</feature>
<dbReference type="GO" id="GO:0006457">
    <property type="term" value="P:protein folding"/>
    <property type="evidence" value="ECO:0007669"/>
    <property type="project" value="InterPro"/>
</dbReference>
<keyword evidence="6" id="KW-0378">Hydrolase</keyword>
<evidence type="ECO:0000256" key="2">
    <source>
        <dbReference type="ARBA" id="ARBA00010983"/>
    </source>
</evidence>
<evidence type="ECO:0000256" key="8">
    <source>
        <dbReference type="ARBA" id="ARBA00022989"/>
    </source>
</evidence>
<accession>A0A9X6NFT9</accession>
<dbReference type="Gene3D" id="2.60.120.200">
    <property type="match status" value="1"/>
</dbReference>
<reference evidence="19" key="1">
    <citation type="submission" date="2017-01" db="EMBL/GenBank/DDBJ databases">
        <title>Comparative genomics of anhydrobiosis in the tardigrade Hypsibius dujardini.</title>
        <authorList>
            <person name="Yoshida Y."/>
            <person name="Koutsovoulos G."/>
            <person name="Laetsch D."/>
            <person name="Stevens L."/>
            <person name="Kumar S."/>
            <person name="Horikawa D."/>
            <person name="Ishino K."/>
            <person name="Komine S."/>
            <person name="Tomita M."/>
            <person name="Blaxter M."/>
            <person name="Arakawa K."/>
        </authorList>
    </citation>
    <scope>NUCLEOTIDE SEQUENCE [LARGE SCALE GENOMIC DNA]</scope>
    <source>
        <strain evidence="19">Z151</strain>
    </source>
</reference>
<protein>
    <recommendedName>
        <fullName evidence="12">Large subunit GTPase 1 homolog</fullName>
    </recommendedName>
</protein>
<comment type="function">
    <text evidence="13">Calcium-binding protein that interacts with newly synthesized monoglucosylated glycoproteins in the endoplasmic reticulum. It may act in assisting protein assembly and/or in the retention within the ER of unassembled protein subunits. It seems to play a major role in the quality control apparatus of the ER by the retention of incorrectly folded proteins. Required for embryogenesis and larval development under heat and ER stress conditions. May be important for germ cell development. Involved in neuronal necrotic cell death.</text>
</comment>
<keyword evidence="10 16" id="KW-0472">Membrane</keyword>
<dbReference type="InterPro" id="IPR043358">
    <property type="entry name" value="GNL1-like"/>
</dbReference>
<feature type="region of interest" description="Disordered" evidence="15">
    <location>
        <begin position="674"/>
        <end position="694"/>
    </location>
</feature>
<evidence type="ECO:0000256" key="4">
    <source>
        <dbReference type="ARBA" id="ARBA00022692"/>
    </source>
</evidence>
<dbReference type="Gene3D" id="1.10.1580.10">
    <property type="match status" value="1"/>
</dbReference>
<comment type="subcellular location">
    <subcellularLocation>
        <location evidence="1">Endoplasmic reticulum membrane</location>
        <topology evidence="1">Single-pass type I membrane protein</topology>
    </subcellularLocation>
</comment>
<feature type="compositionally biased region" description="Acidic residues" evidence="15">
    <location>
        <begin position="1220"/>
        <end position="1230"/>
    </location>
</feature>
<dbReference type="InterPro" id="IPR001580">
    <property type="entry name" value="Calret/calnex"/>
</dbReference>
<dbReference type="GO" id="GO:0051082">
    <property type="term" value="F:unfolded protein binding"/>
    <property type="evidence" value="ECO:0007669"/>
    <property type="project" value="InterPro"/>
</dbReference>
<keyword evidence="7" id="KW-0256">Endoplasmic reticulum</keyword>
<feature type="domain" description="G" evidence="17">
    <location>
        <begin position="367"/>
        <end position="422"/>
    </location>
</feature>
<evidence type="ECO:0000313" key="19">
    <source>
        <dbReference type="Proteomes" id="UP000192578"/>
    </source>
</evidence>
<dbReference type="Gene3D" id="3.40.50.300">
    <property type="entry name" value="P-loop containing nucleotide triphosphate hydrolases"/>
    <property type="match status" value="1"/>
</dbReference>
<dbReference type="PROSITE" id="PS00804">
    <property type="entry name" value="CALRETICULIN_2"/>
    <property type="match status" value="1"/>
</dbReference>
<feature type="region of interest" description="Disordered" evidence="15">
    <location>
        <begin position="243"/>
        <end position="328"/>
    </location>
</feature>
<evidence type="ECO:0000256" key="7">
    <source>
        <dbReference type="ARBA" id="ARBA00022824"/>
    </source>
</evidence>
<dbReference type="InterPro" id="IPR027417">
    <property type="entry name" value="P-loop_NTPase"/>
</dbReference>
<dbReference type="GO" id="GO:0005509">
    <property type="term" value="F:calcium ion binding"/>
    <property type="evidence" value="ECO:0007669"/>
    <property type="project" value="InterPro"/>
</dbReference>
<dbReference type="GO" id="GO:0005829">
    <property type="term" value="C:cytosol"/>
    <property type="evidence" value="ECO:0007669"/>
    <property type="project" value="TreeGrafter"/>
</dbReference>
<evidence type="ECO:0000256" key="13">
    <source>
        <dbReference type="ARBA" id="ARBA00053392"/>
    </source>
</evidence>
<evidence type="ECO:0000256" key="12">
    <source>
        <dbReference type="ARBA" id="ARBA00040145"/>
    </source>
</evidence>
<keyword evidence="14" id="KW-1015">Disulfide bond</keyword>
<organism evidence="18 19">
    <name type="scientific">Hypsibius exemplaris</name>
    <name type="common">Freshwater tardigrade</name>
    <dbReference type="NCBI Taxonomy" id="2072580"/>
    <lineage>
        <taxon>Eukaryota</taxon>
        <taxon>Metazoa</taxon>
        <taxon>Ecdysozoa</taxon>
        <taxon>Tardigrada</taxon>
        <taxon>Eutardigrada</taxon>
        <taxon>Parachela</taxon>
        <taxon>Hypsibioidea</taxon>
        <taxon>Hypsibiidae</taxon>
        <taxon>Hypsibius</taxon>
    </lineage>
</organism>
<dbReference type="InterPro" id="IPR013320">
    <property type="entry name" value="ConA-like_dom_sf"/>
</dbReference>
<dbReference type="GO" id="GO:0005525">
    <property type="term" value="F:GTP binding"/>
    <property type="evidence" value="ECO:0007669"/>
    <property type="project" value="UniProtKB-KW"/>
</dbReference>
<evidence type="ECO:0000256" key="6">
    <source>
        <dbReference type="ARBA" id="ARBA00022801"/>
    </source>
</evidence>
<dbReference type="OrthoDB" id="1938156at2759"/>
<dbReference type="CDD" id="cd01857">
    <property type="entry name" value="HSR1_MMR1"/>
    <property type="match status" value="1"/>
</dbReference>
<keyword evidence="19" id="KW-1185">Reference proteome</keyword>
<dbReference type="SUPFAM" id="SSF63887">
    <property type="entry name" value="P-domain of calnexin/calreticulin"/>
    <property type="match status" value="2"/>
</dbReference>
<evidence type="ECO:0000256" key="5">
    <source>
        <dbReference type="ARBA" id="ARBA00022741"/>
    </source>
</evidence>
<feature type="compositionally biased region" description="Basic and acidic residues" evidence="15">
    <location>
        <begin position="297"/>
        <end position="314"/>
    </location>
</feature>
<comment type="caution">
    <text evidence="18">The sequence shown here is derived from an EMBL/GenBank/DDBJ whole genome shotgun (WGS) entry which is preliminary data.</text>
</comment>
<evidence type="ECO:0000256" key="16">
    <source>
        <dbReference type="SAM" id="Phobius"/>
    </source>
</evidence>
<evidence type="ECO:0000256" key="15">
    <source>
        <dbReference type="SAM" id="MobiDB-lite"/>
    </source>
</evidence>
<evidence type="ECO:0000256" key="11">
    <source>
        <dbReference type="ARBA" id="ARBA00023186"/>
    </source>
</evidence>
<dbReference type="InterPro" id="IPR009033">
    <property type="entry name" value="Calreticulin/calnexin_P_dom_sf"/>
</dbReference>
<evidence type="ECO:0000256" key="1">
    <source>
        <dbReference type="ARBA" id="ARBA00004115"/>
    </source>
</evidence>
<dbReference type="InterPro" id="IPR023179">
    <property type="entry name" value="GTP-bd_ortho_bundle_sf"/>
</dbReference>
<dbReference type="AlphaFoldDB" id="A0A9X6NFT9"/>
<dbReference type="GO" id="GO:0005789">
    <property type="term" value="C:endoplasmic reticulum membrane"/>
    <property type="evidence" value="ECO:0007669"/>
    <property type="project" value="UniProtKB-SubCell"/>
</dbReference>
<feature type="compositionally biased region" description="Basic residues" evidence="15">
    <location>
        <begin position="1239"/>
        <end position="1248"/>
    </location>
</feature>
<dbReference type="Pfam" id="PF00262">
    <property type="entry name" value="Calreticulin"/>
    <property type="match status" value="1"/>
</dbReference>
<evidence type="ECO:0000259" key="17">
    <source>
        <dbReference type="Pfam" id="PF01926"/>
    </source>
</evidence>
<keyword evidence="3" id="KW-0963">Cytoplasm</keyword>
<dbReference type="InterPro" id="IPR018124">
    <property type="entry name" value="Calret/calnex_CS"/>
</dbReference>
<dbReference type="PANTHER" id="PTHR45709:SF2">
    <property type="entry name" value="LARGE SUBUNIT GTPASE 1 HOMOLOG"/>
    <property type="match status" value="1"/>
</dbReference>
<dbReference type="GO" id="GO:0003924">
    <property type="term" value="F:GTPase activity"/>
    <property type="evidence" value="ECO:0007669"/>
    <property type="project" value="InterPro"/>
</dbReference>
<keyword evidence="9" id="KW-0342">GTP-binding</keyword>
<dbReference type="PANTHER" id="PTHR45709">
    <property type="entry name" value="LARGE SUBUNIT GTPASE 1 HOMOLOG-RELATED"/>
    <property type="match status" value="1"/>
</dbReference>
<evidence type="ECO:0000256" key="3">
    <source>
        <dbReference type="ARBA" id="ARBA00022490"/>
    </source>
</evidence>
<dbReference type="FunFam" id="2.10.250.10:FF:000001">
    <property type="entry name" value="Calnexin homolog"/>
    <property type="match status" value="1"/>
</dbReference>